<comment type="subcellular location">
    <subcellularLocation>
        <location evidence="1">Membrane</location>
        <topology evidence="1">Multi-pass membrane protein</topology>
    </subcellularLocation>
</comment>
<dbReference type="Gene3D" id="1.20.1250.20">
    <property type="entry name" value="MFS general substrate transporter like domains"/>
    <property type="match status" value="2"/>
</dbReference>
<dbReference type="InterPro" id="IPR011701">
    <property type="entry name" value="MFS"/>
</dbReference>
<evidence type="ECO:0000313" key="7">
    <source>
        <dbReference type="WBParaSite" id="ACRNAN_scaffold14074.g16028.t1"/>
    </source>
</evidence>
<dbReference type="GO" id="GO:0006820">
    <property type="term" value="P:monoatomic anion transport"/>
    <property type="evidence" value="ECO:0007669"/>
    <property type="project" value="TreeGrafter"/>
</dbReference>
<dbReference type="InterPro" id="IPR050382">
    <property type="entry name" value="MFS_Na/Anion_cotransporter"/>
</dbReference>
<protein>
    <submittedName>
        <fullName evidence="7">Uncharacterized protein</fullName>
    </submittedName>
</protein>
<dbReference type="GO" id="GO:0022857">
    <property type="term" value="F:transmembrane transporter activity"/>
    <property type="evidence" value="ECO:0007669"/>
    <property type="project" value="InterPro"/>
</dbReference>
<keyword evidence="3 5" id="KW-1133">Transmembrane helix</keyword>
<proteinExistence type="predicted"/>
<dbReference type="SUPFAM" id="SSF103473">
    <property type="entry name" value="MFS general substrate transporter"/>
    <property type="match status" value="1"/>
</dbReference>
<keyword evidence="2 5" id="KW-0812">Transmembrane</keyword>
<dbReference type="Proteomes" id="UP000887540">
    <property type="component" value="Unplaced"/>
</dbReference>
<evidence type="ECO:0000256" key="4">
    <source>
        <dbReference type="ARBA" id="ARBA00023136"/>
    </source>
</evidence>
<dbReference type="GO" id="GO:0016020">
    <property type="term" value="C:membrane"/>
    <property type="evidence" value="ECO:0007669"/>
    <property type="project" value="UniProtKB-SubCell"/>
</dbReference>
<accession>A0A914CSH8</accession>
<sequence>MVCMVNSTAYTTRAAENESVATLGHSSPGCMKKENVQDLGMHGTYLWTPEMQGALMSSTAYGSIITIIFAGYIADTYGPRHVCLCGLALYSIVTLLSPFLADTNYWVFLIARSIMGLAGVCLAPINKNRILGTLGVTCTLLWYLFATNKPDENRFVNKREIVYLQESIGSVQEGRKKDRFKDVPWRCMIFSPVTWAIIINRFAFSWAMNIMQMLLPSYFRDVLSLNMNDNGLFTALPFLAQLISKNICAISADRLRKSGKIAEIQPWSKFATANMHIPRIHPVLDFNPMKLAEDSEKSSNTDLESI</sequence>
<reference evidence="7" key="1">
    <citation type="submission" date="2022-11" db="UniProtKB">
        <authorList>
            <consortium name="WormBaseParasite"/>
        </authorList>
    </citation>
    <scope>IDENTIFICATION</scope>
</reference>
<organism evidence="6 7">
    <name type="scientific">Acrobeloides nanus</name>
    <dbReference type="NCBI Taxonomy" id="290746"/>
    <lineage>
        <taxon>Eukaryota</taxon>
        <taxon>Metazoa</taxon>
        <taxon>Ecdysozoa</taxon>
        <taxon>Nematoda</taxon>
        <taxon>Chromadorea</taxon>
        <taxon>Rhabditida</taxon>
        <taxon>Tylenchina</taxon>
        <taxon>Cephalobomorpha</taxon>
        <taxon>Cephaloboidea</taxon>
        <taxon>Cephalobidae</taxon>
        <taxon>Acrobeloides</taxon>
    </lineage>
</organism>
<evidence type="ECO:0000256" key="2">
    <source>
        <dbReference type="ARBA" id="ARBA00022692"/>
    </source>
</evidence>
<dbReference type="WBParaSite" id="ACRNAN_scaffold14074.g16028.t1">
    <property type="protein sequence ID" value="ACRNAN_scaffold14074.g16028.t1"/>
    <property type="gene ID" value="ACRNAN_scaffold14074.g16028"/>
</dbReference>
<dbReference type="Pfam" id="PF07690">
    <property type="entry name" value="MFS_1"/>
    <property type="match status" value="1"/>
</dbReference>
<dbReference type="PANTHER" id="PTHR11662">
    <property type="entry name" value="SOLUTE CARRIER FAMILY 17"/>
    <property type="match status" value="1"/>
</dbReference>
<keyword evidence="4 5" id="KW-0472">Membrane</keyword>
<evidence type="ECO:0000256" key="3">
    <source>
        <dbReference type="ARBA" id="ARBA00022989"/>
    </source>
</evidence>
<feature type="transmembrane region" description="Helical" evidence="5">
    <location>
        <begin position="54"/>
        <end position="74"/>
    </location>
</feature>
<dbReference type="PANTHER" id="PTHR11662:SF405">
    <property type="entry name" value="PROTEIN CBG12249"/>
    <property type="match status" value="1"/>
</dbReference>
<dbReference type="InterPro" id="IPR036259">
    <property type="entry name" value="MFS_trans_sf"/>
</dbReference>
<keyword evidence="6" id="KW-1185">Reference proteome</keyword>
<dbReference type="AlphaFoldDB" id="A0A914CSH8"/>
<evidence type="ECO:0000256" key="5">
    <source>
        <dbReference type="SAM" id="Phobius"/>
    </source>
</evidence>
<evidence type="ECO:0000256" key="1">
    <source>
        <dbReference type="ARBA" id="ARBA00004141"/>
    </source>
</evidence>
<evidence type="ECO:0000313" key="6">
    <source>
        <dbReference type="Proteomes" id="UP000887540"/>
    </source>
</evidence>
<feature type="transmembrane region" description="Helical" evidence="5">
    <location>
        <begin position="81"/>
        <end position="99"/>
    </location>
</feature>
<feature type="transmembrane region" description="Helical" evidence="5">
    <location>
        <begin position="130"/>
        <end position="146"/>
    </location>
</feature>
<feature type="transmembrane region" description="Helical" evidence="5">
    <location>
        <begin position="183"/>
        <end position="204"/>
    </location>
</feature>
<name>A0A914CSH8_9BILA</name>